<dbReference type="Gene3D" id="1.20.1270.50">
    <property type="entry name" value="Glycoside hydrolase family 38, central domain"/>
    <property type="match status" value="1"/>
</dbReference>
<dbReference type="InterPro" id="IPR037094">
    <property type="entry name" value="Glyco_hydro_38_cen_sf"/>
</dbReference>
<proteinExistence type="inferred from homology"/>
<dbReference type="SUPFAM" id="SSF88688">
    <property type="entry name" value="Families 57/38 glycoside transferase middle domain"/>
    <property type="match status" value="1"/>
</dbReference>
<keyword evidence="2" id="KW-0479">Metal-binding</keyword>
<dbReference type="OrthoDB" id="1049785at2"/>
<dbReference type="EMBL" id="LT629701">
    <property type="protein sequence ID" value="SDN23156.1"/>
    <property type="molecule type" value="Genomic_DNA"/>
</dbReference>
<reference evidence="6 7" key="1">
    <citation type="submission" date="2016-10" db="EMBL/GenBank/DDBJ databases">
        <authorList>
            <person name="de Groot N.N."/>
        </authorList>
    </citation>
    <scope>NUCLEOTIDE SEQUENCE [LARGE SCALE GENOMIC DNA]</scope>
    <source>
        <strain evidence="6 7">DSM 44149</strain>
    </source>
</reference>
<dbReference type="GO" id="GO:0009313">
    <property type="term" value="P:oligosaccharide catabolic process"/>
    <property type="evidence" value="ECO:0007669"/>
    <property type="project" value="TreeGrafter"/>
</dbReference>
<evidence type="ECO:0000259" key="5">
    <source>
        <dbReference type="SMART" id="SM00872"/>
    </source>
</evidence>
<dbReference type="GO" id="GO:0046872">
    <property type="term" value="F:metal ion binding"/>
    <property type="evidence" value="ECO:0007669"/>
    <property type="project" value="UniProtKB-KW"/>
</dbReference>
<comment type="similarity">
    <text evidence="1">Belongs to the glycosyl hydrolase 38 family.</text>
</comment>
<dbReference type="PANTHER" id="PTHR46017">
    <property type="entry name" value="ALPHA-MANNOSIDASE 2C1"/>
    <property type="match status" value="1"/>
</dbReference>
<dbReference type="InterPro" id="IPR011330">
    <property type="entry name" value="Glyco_hydro/deAcase_b/a-brl"/>
</dbReference>
<dbReference type="GO" id="GO:0030246">
    <property type="term" value="F:carbohydrate binding"/>
    <property type="evidence" value="ECO:0007669"/>
    <property type="project" value="InterPro"/>
</dbReference>
<keyword evidence="4" id="KW-0326">Glycosidase</keyword>
<dbReference type="SUPFAM" id="SSF88713">
    <property type="entry name" value="Glycoside hydrolase/deacetylase"/>
    <property type="match status" value="1"/>
</dbReference>
<evidence type="ECO:0000256" key="1">
    <source>
        <dbReference type="ARBA" id="ARBA00009792"/>
    </source>
</evidence>
<evidence type="ECO:0000313" key="7">
    <source>
        <dbReference type="Proteomes" id="UP000183376"/>
    </source>
</evidence>
<dbReference type="Pfam" id="PF09261">
    <property type="entry name" value="Alpha-mann_mid"/>
    <property type="match status" value="1"/>
</dbReference>
<dbReference type="GO" id="GO:0006013">
    <property type="term" value="P:mannose metabolic process"/>
    <property type="evidence" value="ECO:0007669"/>
    <property type="project" value="InterPro"/>
</dbReference>
<dbReference type="Pfam" id="PF07748">
    <property type="entry name" value="Glyco_hydro_38C"/>
    <property type="match status" value="1"/>
</dbReference>
<protein>
    <submittedName>
        <fullName evidence="6">Alpha-mannosidase</fullName>
    </submittedName>
</protein>
<dbReference type="GO" id="GO:0004559">
    <property type="term" value="F:alpha-mannosidase activity"/>
    <property type="evidence" value="ECO:0007669"/>
    <property type="project" value="InterPro"/>
</dbReference>
<keyword evidence="3" id="KW-0378">Hydrolase</keyword>
<name>A0A1G9ZRD5_ALLAB</name>
<dbReference type="SMART" id="SM00872">
    <property type="entry name" value="Alpha-mann_mid"/>
    <property type="match status" value="1"/>
</dbReference>
<dbReference type="CDD" id="cd10786">
    <property type="entry name" value="GH38N_AMII_like"/>
    <property type="match status" value="1"/>
</dbReference>
<feature type="domain" description="Glycoside hydrolase family 38 central" evidence="5">
    <location>
        <begin position="404"/>
        <end position="475"/>
    </location>
</feature>
<dbReference type="InterPro" id="IPR028995">
    <property type="entry name" value="Glyco_hydro_57/38_cen_sf"/>
</dbReference>
<dbReference type="eggNOG" id="COG0383">
    <property type="taxonomic scope" value="Bacteria"/>
</dbReference>
<dbReference type="Pfam" id="PF10633">
    <property type="entry name" value="NPCBM_assoc"/>
    <property type="match status" value="1"/>
</dbReference>
<dbReference type="InterPro" id="IPR000602">
    <property type="entry name" value="Glyco_hydro_38_N"/>
</dbReference>
<dbReference type="PANTHER" id="PTHR46017:SF1">
    <property type="entry name" value="ALPHA-MANNOSIDASE 2C1"/>
    <property type="match status" value="1"/>
</dbReference>
<keyword evidence="7" id="KW-1185">Reference proteome</keyword>
<dbReference type="InterPro" id="IPR015341">
    <property type="entry name" value="Glyco_hydro_38_cen"/>
</dbReference>
<accession>A0A1G9ZRD5</accession>
<dbReference type="Proteomes" id="UP000183376">
    <property type="component" value="Chromosome I"/>
</dbReference>
<dbReference type="SUPFAM" id="SSF74650">
    <property type="entry name" value="Galactose mutarotase-like"/>
    <property type="match status" value="2"/>
</dbReference>
<dbReference type="Gene3D" id="2.70.98.30">
    <property type="entry name" value="Golgi alpha-mannosidase II, domain 4"/>
    <property type="match status" value="1"/>
</dbReference>
<dbReference type="InterPro" id="IPR018905">
    <property type="entry name" value="A-galactase_NEW3"/>
</dbReference>
<dbReference type="RefSeq" id="WP_030429882.1">
    <property type="nucleotide sequence ID" value="NZ_JOEF01000009.1"/>
</dbReference>
<dbReference type="Gene3D" id="3.20.110.10">
    <property type="entry name" value="Glycoside hydrolase 38, N terminal domain"/>
    <property type="match status" value="1"/>
</dbReference>
<evidence type="ECO:0000256" key="3">
    <source>
        <dbReference type="ARBA" id="ARBA00022801"/>
    </source>
</evidence>
<dbReference type="InterPro" id="IPR027291">
    <property type="entry name" value="Glyco_hydro_38_N_sf"/>
</dbReference>
<evidence type="ECO:0000256" key="2">
    <source>
        <dbReference type="ARBA" id="ARBA00022723"/>
    </source>
</evidence>
<dbReference type="InterPro" id="IPR011682">
    <property type="entry name" value="Glyco_hydro_38_C"/>
</dbReference>
<dbReference type="InterPro" id="IPR011013">
    <property type="entry name" value="Gal_mutarotase_sf_dom"/>
</dbReference>
<sequence>MAQVLSAESTELFTGPETAPLQIVRVTLDGPATVRVTGPGIDTPEPAGGDGLVEVSVSTSDSPGTVLPARVVTGGGAEFAFELTVAEPGWTMHMISHFHYDPVWWNTQAAYTTAWDALDFPGSPRSAYQLAGFDLVRAHLDLALREPEYKFVLAEVDYLKPYWDAFPGDRDVLRRLIADGRVEVMGGTYNEPNTNLCSPESAIRNFVHGIGFQRDVLGADPQTAWQLDVFGHDPAFPGMAADAGLSSSSWARGPFHQWGPMEVRGGVKGDPTRMQFPSEFEWISPSGRGLLTSYMADHYSAGWWMDTAPSLEEAQRSALTLFQGLKKVATTRNVLLPVGTDYTPPNKWITRIHRDWNARYTWPKFVCALPKEFFAAVRAELAERGEEPTPQSRDMNPIYTGKDVSYIDTKQAQREAEDVLLEAERYAVFASLLTGARYPDAAFAKAWVQLAYGAHHDGITGSESDQVYLDLLWGWREARELALAARNSALRVLTGRVDFSQAVGRGVVVWNSIAAPRTDLVTVRLPDPVHSAVSVVDDAGTELPALVDHEGHSITFLARDVPSFGWRAYTIRLSTVDKSTVDESVDTVDSSGWLPVDGYEIANAHYRLAVDPGRGGGVVSLVELPAERELIAPGRVGNELAIYEEYSKHPRFGEGPWHLLPKGPVQVSGENNAAVQAFRSPLGQRLVVRGRIGTVGYTQTITLWRGVSRVDCSTKVEEFTGSDQLLRLRWPCPVPGALPVSEVGDAVVGRGFGLFNDNGSTLQAGLAVDSAEHPWTLDNPAYTWFGLSATARVSIGEAVRAIGVAELVAPSRAEAAPLARELTVALAQSGVTATCSTADGPRYGHLEVDSNLPDVRFALGGPDRNSFTAKVLAEADPAYRAELDRQLAATGRAVVWVPAQRPLAEVWVPSADLRAVRALPVLIIAGADLDAVIESIVDDLVDHEIEVRQDAPAGAGEFESRTVALLNRGVPGFAVDSAGTLHASLLRSCTGWPSGVWIDPPRRTTPDGSGFQLQHWTHVFDYAVVSAEGDWRKGIPVRSAEFSRPLVAVLSPEDGAGGLPGSGSLLSVEPVGGVSLAALKAVGNPLARGSARPADPAEGIALRLVETSGLMTEARVSSSLLSFADPATADLLEQRRDSLAELSLTLAPFEVATLVARPELTRWSTMDGGSLGPEREVAQPLYARYWMHNRGPAPMGGLPVAVHLDPVTGLVQPGGDITLTLTVASACVDAELHGVVRFVVPDGWTCAPPQLPFGIAPGGHWQTEVQVRAPKGSPDLPHPIRAQLELTGEALPPSWRQVVEDVAMLSTVAEPAQPLRLAGSPRAVRVARGARERLTVDVVGDTSAPVSVEAQLLTPWGTWDATPDWWQVREVAGRTEFGFDIAPPPWAEPGSYWALVKVAGAGRILYSEAVSLVVTA</sequence>
<organism evidence="6 7">
    <name type="scientific">Allokutzneria albata</name>
    <name type="common">Kibdelosporangium albatum</name>
    <dbReference type="NCBI Taxonomy" id="211114"/>
    <lineage>
        <taxon>Bacteria</taxon>
        <taxon>Bacillati</taxon>
        <taxon>Actinomycetota</taxon>
        <taxon>Actinomycetes</taxon>
        <taxon>Pseudonocardiales</taxon>
        <taxon>Pseudonocardiaceae</taxon>
        <taxon>Allokutzneria</taxon>
    </lineage>
</organism>
<evidence type="ECO:0000256" key="4">
    <source>
        <dbReference type="ARBA" id="ARBA00023295"/>
    </source>
</evidence>
<dbReference type="STRING" id="211114.SAMN04489726_5631"/>
<dbReference type="Pfam" id="PF01074">
    <property type="entry name" value="Glyco_hydro_38N"/>
    <property type="match status" value="1"/>
</dbReference>
<evidence type="ECO:0000313" key="6">
    <source>
        <dbReference type="EMBL" id="SDN23156.1"/>
    </source>
</evidence>
<gene>
    <name evidence="6" type="ORF">SAMN04489726_5631</name>
</gene>